<dbReference type="Proteomes" id="UP000319160">
    <property type="component" value="Unassembled WGS sequence"/>
</dbReference>
<gene>
    <name evidence="1" type="ORF">FHL15_008102</name>
</gene>
<protein>
    <submittedName>
        <fullName evidence="1">Uncharacterized protein</fullName>
    </submittedName>
</protein>
<evidence type="ECO:0000313" key="2">
    <source>
        <dbReference type="Proteomes" id="UP000319160"/>
    </source>
</evidence>
<accession>A0A553HSH7</accession>
<comment type="caution">
    <text evidence="1">The sequence shown here is derived from an EMBL/GenBank/DDBJ whole genome shotgun (WGS) entry which is preliminary data.</text>
</comment>
<reference evidence="2" key="1">
    <citation type="submission" date="2019-06" db="EMBL/GenBank/DDBJ databases">
        <title>Draft genome sequence of the griseofulvin-producing fungus Xylaria cubensis strain G536.</title>
        <authorList>
            <person name="Mead M.E."/>
            <person name="Raja H.A."/>
            <person name="Steenwyk J.L."/>
            <person name="Knowles S.L."/>
            <person name="Oberlies N.H."/>
            <person name="Rokas A."/>
        </authorList>
    </citation>
    <scope>NUCLEOTIDE SEQUENCE [LARGE SCALE GENOMIC DNA]</scope>
    <source>
        <strain evidence="2">G536</strain>
    </source>
</reference>
<keyword evidence="2" id="KW-1185">Reference proteome</keyword>
<dbReference type="OrthoDB" id="2883672at2759"/>
<evidence type="ECO:0000313" key="1">
    <source>
        <dbReference type="EMBL" id="TRX90897.1"/>
    </source>
</evidence>
<dbReference type="EMBL" id="VFLP01000050">
    <property type="protein sequence ID" value="TRX90897.1"/>
    <property type="molecule type" value="Genomic_DNA"/>
</dbReference>
<organism evidence="1 2">
    <name type="scientific">Xylaria flabelliformis</name>
    <dbReference type="NCBI Taxonomy" id="2512241"/>
    <lineage>
        <taxon>Eukaryota</taxon>
        <taxon>Fungi</taxon>
        <taxon>Dikarya</taxon>
        <taxon>Ascomycota</taxon>
        <taxon>Pezizomycotina</taxon>
        <taxon>Sordariomycetes</taxon>
        <taxon>Xylariomycetidae</taxon>
        <taxon>Xylariales</taxon>
        <taxon>Xylariaceae</taxon>
        <taxon>Xylaria</taxon>
    </lineage>
</organism>
<dbReference type="AlphaFoldDB" id="A0A553HSH7"/>
<sequence>MSARTVSELYRKSMRRHRFGYALYEPAPSSRLYPGMLGYLDEYQRWHPILDLNDAATVKAEGYSPLGYIQQAAPDIRRYGPMAAAEVSTNELALGVGADASSFGLPLEAGGAVSYATARGFGAVLVCDGDVVSEGFDYRDPFLVWLKVNASLLFSRYPDVKKHGVCVATWTYSTTSIHISAWEGGANSVTVGFTATAAGVGHASPQTTWHRGHASSGWSTYTDQNRVIFFAGVKIKTGIFGVTEQPESRWRGNDMFMVEGENEGEHYIAEAEVFGEDWHVINDG</sequence>
<proteinExistence type="predicted"/>
<name>A0A553HSH7_9PEZI</name>